<evidence type="ECO:0000256" key="2">
    <source>
        <dbReference type="SAM" id="Phobius"/>
    </source>
</evidence>
<evidence type="ECO:0000313" key="3">
    <source>
        <dbReference type="EMBL" id="CAL8129947.1"/>
    </source>
</evidence>
<organism evidence="3 4">
    <name type="scientific">Orchesella dallaii</name>
    <dbReference type="NCBI Taxonomy" id="48710"/>
    <lineage>
        <taxon>Eukaryota</taxon>
        <taxon>Metazoa</taxon>
        <taxon>Ecdysozoa</taxon>
        <taxon>Arthropoda</taxon>
        <taxon>Hexapoda</taxon>
        <taxon>Collembola</taxon>
        <taxon>Entomobryomorpha</taxon>
        <taxon>Entomobryoidea</taxon>
        <taxon>Orchesellidae</taxon>
        <taxon>Orchesellinae</taxon>
        <taxon>Orchesella</taxon>
    </lineage>
</organism>
<gene>
    <name evidence="3" type="ORF">ODALV1_LOCUS23495</name>
</gene>
<feature type="region of interest" description="Disordered" evidence="1">
    <location>
        <begin position="340"/>
        <end position="366"/>
    </location>
</feature>
<keyword evidence="2" id="KW-0812">Transmembrane</keyword>
<feature type="transmembrane region" description="Helical" evidence="2">
    <location>
        <begin position="74"/>
        <end position="100"/>
    </location>
</feature>
<dbReference type="EMBL" id="CAXLJM020000080">
    <property type="protein sequence ID" value="CAL8129947.1"/>
    <property type="molecule type" value="Genomic_DNA"/>
</dbReference>
<feature type="transmembrane region" description="Helical" evidence="2">
    <location>
        <begin position="50"/>
        <end position="67"/>
    </location>
</feature>
<dbReference type="Proteomes" id="UP001642540">
    <property type="component" value="Unassembled WGS sequence"/>
</dbReference>
<evidence type="ECO:0000313" key="4">
    <source>
        <dbReference type="Proteomes" id="UP001642540"/>
    </source>
</evidence>
<keyword evidence="2" id="KW-1133">Transmembrane helix</keyword>
<keyword evidence="2" id="KW-0472">Membrane</keyword>
<comment type="caution">
    <text evidence="3">The sequence shown here is derived from an EMBL/GenBank/DDBJ whole genome shotgun (WGS) entry which is preliminary data.</text>
</comment>
<accession>A0ABP1RLA1</accession>
<proteinExistence type="predicted"/>
<feature type="transmembrane region" description="Helical" evidence="2">
    <location>
        <begin position="161"/>
        <end position="186"/>
    </location>
</feature>
<feature type="transmembrane region" description="Helical" evidence="2">
    <location>
        <begin position="206"/>
        <end position="228"/>
    </location>
</feature>
<sequence>MPLASACLILCKYKIVPWKTILCAIGVFSVCFLGILAYCATSTFTSLQTSLIVAFSTASFITVGVLISKTYRYAVLVGLVNSFSLLGLATFFFLSSWITISTVLADFFHNLDIIQSFSSCLNNGTRTNASLLDNGNKNATSTDFQTSFLWHIWYLEVLGSVIHYSFFVPIILVFTHAFVYTCTFPYFQKNGTQRSSGSVRQALVKILKTILLFSSGSVLGMTLSLFYFQHLFALSLHVENEVSLHCSKNPKLSSCLVIYAYLIFSGILLIFVRFSSYTDRLRSIVLSSFGETKTITTVNTTINQVVAPNESNAAKNVDQKMVLDPRSFVDGIVEPIQQLSQGTQQEKGHVGSGTRFDPIHDNEDLF</sequence>
<reference evidence="3 4" key="1">
    <citation type="submission" date="2024-08" db="EMBL/GenBank/DDBJ databases">
        <authorList>
            <person name="Cucini C."/>
            <person name="Frati F."/>
        </authorList>
    </citation>
    <scope>NUCLEOTIDE SEQUENCE [LARGE SCALE GENOMIC DNA]</scope>
</reference>
<name>A0ABP1RLA1_9HEXA</name>
<evidence type="ECO:0000256" key="1">
    <source>
        <dbReference type="SAM" id="MobiDB-lite"/>
    </source>
</evidence>
<protein>
    <submittedName>
        <fullName evidence="3">Uncharacterized protein</fullName>
    </submittedName>
</protein>
<feature type="compositionally biased region" description="Basic and acidic residues" evidence="1">
    <location>
        <begin position="357"/>
        <end position="366"/>
    </location>
</feature>
<feature type="transmembrane region" description="Helical" evidence="2">
    <location>
        <begin position="256"/>
        <end position="274"/>
    </location>
</feature>
<feature type="transmembrane region" description="Helical" evidence="2">
    <location>
        <begin position="21"/>
        <end position="44"/>
    </location>
</feature>
<keyword evidence="4" id="KW-1185">Reference proteome</keyword>